<reference evidence="2 3" key="1">
    <citation type="journal article" date="2011" name="J. Gen. Appl. Microbiol.">
        <title>Draft genome sequencing of the enigmatic yeast Saitoella complicata.</title>
        <authorList>
            <person name="Nishida H."/>
            <person name="Hamamoto M."/>
            <person name="Sugiyama J."/>
        </authorList>
    </citation>
    <scope>NUCLEOTIDE SEQUENCE [LARGE SCALE GENOMIC DNA]</scope>
    <source>
        <strain evidence="2 3">NRRL Y-17804</strain>
    </source>
</reference>
<proteinExistence type="predicted"/>
<dbReference type="PANTHER" id="PTHR34826">
    <property type="entry name" value="UPF0590 PROTEIN C409.17C"/>
    <property type="match status" value="1"/>
</dbReference>
<dbReference type="PANTHER" id="PTHR34826:SF2">
    <property type="entry name" value="UPF0590 PROTEIN C409.17C"/>
    <property type="match status" value="1"/>
</dbReference>
<reference evidence="2 3" key="2">
    <citation type="journal article" date="2014" name="J. Gen. Appl. Microbiol.">
        <title>The early diverging ascomycetous budding yeast Saitoella complicata has three histone deacetylases belonging to the Clr6, Hos2, and Rpd3 lineages.</title>
        <authorList>
            <person name="Nishida H."/>
            <person name="Matsumoto T."/>
            <person name="Kondo S."/>
            <person name="Hamamoto M."/>
            <person name="Yoshikawa H."/>
        </authorList>
    </citation>
    <scope>NUCLEOTIDE SEQUENCE [LARGE SCALE GENOMIC DNA]</scope>
    <source>
        <strain evidence="2 3">NRRL Y-17804</strain>
    </source>
</reference>
<protein>
    <recommendedName>
        <fullName evidence="1">Domain of unknown function at the cortex 1 domain-containing protein</fullName>
    </recommendedName>
</protein>
<sequence>MTSTQVSVSLYVSPDECRQSRIYLTRRYAATMIPHHSVYPRWNFLKSHDLNARKDSEPFFPSVWSNSLLGGRDGRSIGAVLEFRDVTEEREMEKERIQAMVDVEQGLIRAPEAECTNKNSNHMIPRRYIHDAPDRYIPAAAAGLVPYTIQPWNDGMSSRGRYVRWQSAAIYTALLFFRQAGDRLTSCDGARSRRTLPVPRPHARLGLHCADIEPFSSATAARTESHERQVRLRFDLTVRVSGPAVSYLLRFLLLKFCSVSIWCARSIVGYAVRRNWRTTEFSAVVSKRTYHKQFVLYHTLVSYSELSFWADLPTRLMSARTYVFTDRCFFNVNVQSRYMIQAAWVFPVCVHLVDALLPPTIKWRAFYHFLIPHLLDHPTTVNSPRIFQPKKPSKFKMQIPAIISSIVVALSLVSAVPNPNPGVNPPRSSSSSTASKNCAQIDGVVQNNLGVKAMDQSNLKLKVSAGASKDCTKLTLVSVNDDDDPTKILGPHFDGELVVRIRDFTGVAPNGKQPQGLSDYFMGTQDTFSLQWKGRFKGDWTADDIVFGNDFDHPIKDSLPTSTSLGLKALSWIDPTLETDLYGNKPWALSPLLSTMNIINASPCDEAGGALHRITEDASALTGEQQDAAARRTWFANQVNRKKTTIPEDMTIQGDFSNPFVDFKSISAHLPYVNLNISILQYWDGQPLRYVCRTRNDQTIFFVVLLELVDDEGQNVGPEEVKED</sequence>
<evidence type="ECO:0000313" key="3">
    <source>
        <dbReference type="Proteomes" id="UP000033140"/>
    </source>
</evidence>
<reference evidence="2 3" key="3">
    <citation type="journal article" date="2015" name="Genome Announc.">
        <title>Draft Genome Sequence of the Archiascomycetous Yeast Saitoella complicata.</title>
        <authorList>
            <person name="Yamauchi K."/>
            <person name="Kondo S."/>
            <person name="Hamamoto M."/>
            <person name="Takahashi Y."/>
            <person name="Ogura Y."/>
            <person name="Hayashi T."/>
            <person name="Nishida H."/>
        </authorList>
    </citation>
    <scope>NUCLEOTIDE SEQUENCE [LARGE SCALE GENOMIC DNA]</scope>
    <source>
        <strain evidence="2 3">NRRL Y-17804</strain>
    </source>
</reference>
<dbReference type="Proteomes" id="UP000033140">
    <property type="component" value="Unassembled WGS sequence"/>
</dbReference>
<name>A0A0E9NL88_SAICN</name>
<evidence type="ECO:0000259" key="1">
    <source>
        <dbReference type="Pfam" id="PF08588"/>
    </source>
</evidence>
<comment type="caution">
    <text evidence="2">The sequence shown here is derived from an EMBL/GenBank/DDBJ whole genome shotgun (WGS) entry which is preliminary data.</text>
</comment>
<keyword evidence="3" id="KW-1185">Reference proteome</keyword>
<dbReference type="STRING" id="698492.A0A0E9NL88"/>
<organism evidence="2 3">
    <name type="scientific">Saitoella complicata (strain BCRC 22490 / CBS 7301 / JCM 7358 / NBRC 10748 / NRRL Y-17804)</name>
    <dbReference type="NCBI Taxonomy" id="698492"/>
    <lineage>
        <taxon>Eukaryota</taxon>
        <taxon>Fungi</taxon>
        <taxon>Dikarya</taxon>
        <taxon>Ascomycota</taxon>
        <taxon>Taphrinomycotina</taxon>
        <taxon>Taphrinomycotina incertae sedis</taxon>
        <taxon>Saitoella</taxon>
    </lineage>
</organism>
<dbReference type="Pfam" id="PF08588">
    <property type="entry name" value="Duc1"/>
    <property type="match status" value="1"/>
</dbReference>
<dbReference type="AlphaFoldDB" id="A0A0E9NL88"/>
<dbReference type="InterPro" id="IPR013897">
    <property type="entry name" value="Duc1"/>
</dbReference>
<feature type="domain" description="Domain of unknown function at the cortex 1" evidence="1">
    <location>
        <begin position="460"/>
        <end position="709"/>
    </location>
</feature>
<evidence type="ECO:0000313" key="2">
    <source>
        <dbReference type="EMBL" id="GAO50436.1"/>
    </source>
</evidence>
<gene>
    <name evidence="2" type="ORF">G7K_4561-t1</name>
</gene>
<accession>A0A0E9NL88</accession>
<dbReference type="EMBL" id="BACD03000032">
    <property type="protein sequence ID" value="GAO50436.1"/>
    <property type="molecule type" value="Genomic_DNA"/>
</dbReference>